<feature type="transmembrane region" description="Helical" evidence="1">
    <location>
        <begin position="7"/>
        <end position="31"/>
    </location>
</feature>
<dbReference type="InterPro" id="IPR053071">
    <property type="entry name" value="GPCR1-related_rcpt"/>
</dbReference>
<dbReference type="PANTHER" id="PTHR47023">
    <property type="entry name" value="SEX PEPTIDE RECEPTOR"/>
    <property type="match status" value="1"/>
</dbReference>
<name>A0A9D4GRN1_DREPO</name>
<proteinExistence type="predicted"/>
<evidence type="ECO:0000313" key="2">
    <source>
        <dbReference type="EMBL" id="KAH3822069.1"/>
    </source>
</evidence>
<keyword evidence="1" id="KW-0472">Membrane</keyword>
<protein>
    <recommendedName>
        <fullName evidence="4">G-protein coupled receptors family 1 profile domain-containing protein</fullName>
    </recommendedName>
</protein>
<organism evidence="2 3">
    <name type="scientific">Dreissena polymorpha</name>
    <name type="common">Zebra mussel</name>
    <name type="synonym">Mytilus polymorpha</name>
    <dbReference type="NCBI Taxonomy" id="45954"/>
    <lineage>
        <taxon>Eukaryota</taxon>
        <taxon>Metazoa</taxon>
        <taxon>Spiralia</taxon>
        <taxon>Lophotrochozoa</taxon>
        <taxon>Mollusca</taxon>
        <taxon>Bivalvia</taxon>
        <taxon>Autobranchia</taxon>
        <taxon>Heteroconchia</taxon>
        <taxon>Euheterodonta</taxon>
        <taxon>Imparidentia</taxon>
        <taxon>Neoheterodontei</taxon>
        <taxon>Myida</taxon>
        <taxon>Dreissenoidea</taxon>
        <taxon>Dreissenidae</taxon>
        <taxon>Dreissena</taxon>
    </lineage>
</organism>
<dbReference type="SUPFAM" id="SSF81321">
    <property type="entry name" value="Family A G protein-coupled receptor-like"/>
    <property type="match status" value="1"/>
</dbReference>
<evidence type="ECO:0000256" key="1">
    <source>
        <dbReference type="SAM" id="Phobius"/>
    </source>
</evidence>
<dbReference type="PANTHER" id="PTHR47023:SF1">
    <property type="entry name" value="SEX PEPTIDE RECEPTOR"/>
    <property type="match status" value="1"/>
</dbReference>
<keyword evidence="1" id="KW-1133">Transmembrane helix</keyword>
<reference evidence="2" key="1">
    <citation type="journal article" date="2019" name="bioRxiv">
        <title>The Genome of the Zebra Mussel, Dreissena polymorpha: A Resource for Invasive Species Research.</title>
        <authorList>
            <person name="McCartney M.A."/>
            <person name="Auch B."/>
            <person name="Kono T."/>
            <person name="Mallez S."/>
            <person name="Zhang Y."/>
            <person name="Obille A."/>
            <person name="Becker A."/>
            <person name="Abrahante J.E."/>
            <person name="Garbe J."/>
            <person name="Badalamenti J.P."/>
            <person name="Herman A."/>
            <person name="Mangelson H."/>
            <person name="Liachko I."/>
            <person name="Sullivan S."/>
            <person name="Sone E.D."/>
            <person name="Koren S."/>
            <person name="Silverstein K.A.T."/>
            <person name="Beckman K.B."/>
            <person name="Gohl D.M."/>
        </authorList>
    </citation>
    <scope>NUCLEOTIDE SEQUENCE</scope>
    <source>
        <strain evidence="2">Duluth1</strain>
        <tissue evidence="2">Whole animal</tissue>
    </source>
</reference>
<evidence type="ECO:0008006" key="4">
    <source>
        <dbReference type="Google" id="ProtNLM"/>
    </source>
</evidence>
<dbReference type="EMBL" id="JAIWYP010000005">
    <property type="protein sequence ID" value="KAH3822069.1"/>
    <property type="molecule type" value="Genomic_DNA"/>
</dbReference>
<dbReference type="AlphaFoldDB" id="A0A9D4GRN1"/>
<reference evidence="2" key="2">
    <citation type="submission" date="2020-11" db="EMBL/GenBank/DDBJ databases">
        <authorList>
            <person name="McCartney M.A."/>
            <person name="Auch B."/>
            <person name="Kono T."/>
            <person name="Mallez S."/>
            <person name="Becker A."/>
            <person name="Gohl D.M."/>
            <person name="Silverstein K.A.T."/>
            <person name="Koren S."/>
            <person name="Bechman K.B."/>
            <person name="Herman A."/>
            <person name="Abrahante J.E."/>
            <person name="Garbe J."/>
        </authorList>
    </citation>
    <scope>NUCLEOTIDE SEQUENCE</scope>
    <source>
        <strain evidence="2">Duluth1</strain>
        <tissue evidence="2">Whole animal</tissue>
    </source>
</reference>
<dbReference type="Proteomes" id="UP000828390">
    <property type="component" value="Unassembled WGS sequence"/>
</dbReference>
<keyword evidence="1" id="KW-0812">Transmembrane</keyword>
<evidence type="ECO:0000313" key="3">
    <source>
        <dbReference type="Proteomes" id="UP000828390"/>
    </source>
</evidence>
<dbReference type="Gene3D" id="1.20.1070.10">
    <property type="entry name" value="Rhodopsin 7-helix transmembrane proteins"/>
    <property type="match status" value="1"/>
</dbReference>
<accession>A0A9D4GRN1</accession>
<comment type="caution">
    <text evidence="2">The sequence shown here is derived from an EMBL/GenBank/DDBJ whole genome shotgun (WGS) entry which is preliminary data.</text>
</comment>
<sequence length="119" mass="13820">MIIAVLLIVVIFLIPELPYGLFYFLTMVLIHSGQKILPLMTNRIIHATYELALVLSFHLNFWVYCVMIRSFRSGIKTLFKMARCKEGTFSELEREHTSSQNISYELVGVSERQSEDVEM</sequence>
<feature type="transmembrane region" description="Helical" evidence="1">
    <location>
        <begin position="51"/>
        <end position="71"/>
    </location>
</feature>
<keyword evidence="3" id="KW-1185">Reference proteome</keyword>
<gene>
    <name evidence="2" type="ORF">DPMN_123839</name>
</gene>